<dbReference type="EMBL" id="SOHM01000001">
    <property type="protein sequence ID" value="TFD95473.1"/>
    <property type="molecule type" value="Genomic_DNA"/>
</dbReference>
<evidence type="ECO:0000256" key="3">
    <source>
        <dbReference type="ARBA" id="ARBA00022692"/>
    </source>
</evidence>
<keyword evidence="9" id="KW-1185">Reference proteome</keyword>
<keyword evidence="2" id="KW-1003">Cell membrane</keyword>
<dbReference type="Pfam" id="PF13396">
    <property type="entry name" value="PLDc_N"/>
    <property type="match status" value="1"/>
</dbReference>
<evidence type="ECO:0000259" key="7">
    <source>
        <dbReference type="Pfam" id="PF13396"/>
    </source>
</evidence>
<keyword evidence="4 6" id="KW-1133">Transmembrane helix</keyword>
<evidence type="ECO:0000313" key="9">
    <source>
        <dbReference type="Proteomes" id="UP000298468"/>
    </source>
</evidence>
<name>A0A4V3IY32_9MICO</name>
<sequence length="84" mass="9256">MDIWALLLGIGTMALIAVAVVVVFGSLFRTPMSGTERAIWVLIILMFPVLGAFVWLSWGQDSFRRRIGDFPVAAGRAPAEPPRR</sequence>
<accession>A0A4V3IY32</accession>
<protein>
    <recommendedName>
        <fullName evidence="7">Cardiolipin synthase N-terminal domain-containing protein</fullName>
    </recommendedName>
</protein>
<feature type="transmembrane region" description="Helical" evidence="6">
    <location>
        <begin position="6"/>
        <end position="27"/>
    </location>
</feature>
<dbReference type="InterPro" id="IPR027379">
    <property type="entry name" value="CLS_N"/>
</dbReference>
<dbReference type="Proteomes" id="UP000298468">
    <property type="component" value="Unassembled WGS sequence"/>
</dbReference>
<reference evidence="8 9" key="1">
    <citation type="submission" date="2019-03" db="EMBL/GenBank/DDBJ databases">
        <title>Genomics of glacier-inhabiting Cryobacterium strains.</title>
        <authorList>
            <person name="Liu Q."/>
            <person name="Xin Y.-H."/>
        </authorList>
    </citation>
    <scope>NUCLEOTIDE SEQUENCE [LARGE SCALE GENOMIC DNA]</scope>
    <source>
        <strain evidence="8 9">Sr59</strain>
    </source>
</reference>
<feature type="domain" description="Cardiolipin synthase N-terminal" evidence="7">
    <location>
        <begin position="15"/>
        <end position="60"/>
    </location>
</feature>
<proteinExistence type="predicted"/>
<keyword evidence="5 6" id="KW-0472">Membrane</keyword>
<comment type="caution">
    <text evidence="8">The sequence shown here is derived from an EMBL/GenBank/DDBJ whole genome shotgun (WGS) entry which is preliminary data.</text>
</comment>
<organism evidence="8 9">
    <name type="scientific">Cryobacterium lactosi</name>
    <dbReference type="NCBI Taxonomy" id="1259202"/>
    <lineage>
        <taxon>Bacteria</taxon>
        <taxon>Bacillati</taxon>
        <taxon>Actinomycetota</taxon>
        <taxon>Actinomycetes</taxon>
        <taxon>Micrococcales</taxon>
        <taxon>Microbacteriaceae</taxon>
        <taxon>Cryobacterium</taxon>
    </lineage>
</organism>
<evidence type="ECO:0000313" key="8">
    <source>
        <dbReference type="EMBL" id="TFD95473.1"/>
    </source>
</evidence>
<evidence type="ECO:0000256" key="2">
    <source>
        <dbReference type="ARBA" id="ARBA00022475"/>
    </source>
</evidence>
<dbReference type="AlphaFoldDB" id="A0A4V3IY32"/>
<gene>
    <name evidence="8" type="ORF">E3T61_00010</name>
</gene>
<dbReference type="RefSeq" id="WP_134638892.1">
    <property type="nucleotide sequence ID" value="NZ_SOHM01000001.1"/>
</dbReference>
<feature type="transmembrane region" description="Helical" evidence="6">
    <location>
        <begin position="39"/>
        <end position="58"/>
    </location>
</feature>
<comment type="subcellular location">
    <subcellularLocation>
        <location evidence="1">Cell membrane</location>
        <topology evidence="1">Multi-pass membrane protein</topology>
    </subcellularLocation>
</comment>
<dbReference type="OrthoDB" id="4479409at2"/>
<evidence type="ECO:0000256" key="1">
    <source>
        <dbReference type="ARBA" id="ARBA00004651"/>
    </source>
</evidence>
<dbReference type="GO" id="GO:0005886">
    <property type="term" value="C:plasma membrane"/>
    <property type="evidence" value="ECO:0007669"/>
    <property type="project" value="UniProtKB-SubCell"/>
</dbReference>
<evidence type="ECO:0000256" key="4">
    <source>
        <dbReference type="ARBA" id="ARBA00022989"/>
    </source>
</evidence>
<keyword evidence="3 6" id="KW-0812">Transmembrane</keyword>
<evidence type="ECO:0000256" key="5">
    <source>
        <dbReference type="ARBA" id="ARBA00023136"/>
    </source>
</evidence>
<evidence type="ECO:0000256" key="6">
    <source>
        <dbReference type="SAM" id="Phobius"/>
    </source>
</evidence>